<feature type="signal peptide" evidence="1">
    <location>
        <begin position="1"/>
        <end position="23"/>
    </location>
</feature>
<evidence type="ECO:0000256" key="1">
    <source>
        <dbReference type="SAM" id="SignalP"/>
    </source>
</evidence>
<proteinExistence type="predicted"/>
<accession>A0ABT5HTG5</accession>
<keyword evidence="3" id="KW-1185">Reference proteome</keyword>
<dbReference type="EMBL" id="JAQQKX010000005">
    <property type="protein sequence ID" value="MDC7683356.1"/>
    <property type="molecule type" value="Genomic_DNA"/>
</dbReference>
<evidence type="ECO:0000313" key="2">
    <source>
        <dbReference type="EMBL" id="MDC7683356.1"/>
    </source>
</evidence>
<protein>
    <recommendedName>
        <fullName evidence="4">UrcA family protein</fullName>
    </recommendedName>
</protein>
<name>A0ABT5HTG5_9CAUL</name>
<dbReference type="Proteomes" id="UP001214854">
    <property type="component" value="Unassembled WGS sequence"/>
</dbReference>
<evidence type="ECO:0000313" key="3">
    <source>
        <dbReference type="Proteomes" id="UP001214854"/>
    </source>
</evidence>
<evidence type="ECO:0008006" key="4">
    <source>
        <dbReference type="Google" id="ProtNLM"/>
    </source>
</evidence>
<gene>
    <name evidence="2" type="ORF">PQU92_08715</name>
</gene>
<comment type="caution">
    <text evidence="2">The sequence shown here is derived from an EMBL/GenBank/DDBJ whole genome shotgun (WGS) entry which is preliminary data.</text>
</comment>
<feature type="chain" id="PRO_5046233057" description="UrcA family protein" evidence="1">
    <location>
        <begin position="24"/>
        <end position="140"/>
    </location>
</feature>
<reference evidence="2 3" key="1">
    <citation type="submission" date="2023-01" db="EMBL/GenBank/DDBJ databases">
        <title>Novel species of the genus Asticcacaulis isolated from rivers.</title>
        <authorList>
            <person name="Lu H."/>
        </authorList>
    </citation>
    <scope>NUCLEOTIDE SEQUENCE [LARGE SCALE GENOMIC DNA]</scope>
    <source>
        <strain evidence="2 3">BYS171W</strain>
    </source>
</reference>
<dbReference type="RefSeq" id="WP_272747830.1">
    <property type="nucleotide sequence ID" value="NZ_JAQQKX010000005.1"/>
</dbReference>
<organism evidence="2 3">
    <name type="scientific">Asticcacaulis aquaticus</name>
    <dbReference type="NCBI Taxonomy" id="2984212"/>
    <lineage>
        <taxon>Bacteria</taxon>
        <taxon>Pseudomonadati</taxon>
        <taxon>Pseudomonadota</taxon>
        <taxon>Alphaproteobacteria</taxon>
        <taxon>Caulobacterales</taxon>
        <taxon>Caulobacteraceae</taxon>
        <taxon>Asticcacaulis</taxon>
    </lineage>
</organism>
<keyword evidence="1" id="KW-0732">Signal</keyword>
<sequence>MRVVLTMAAIATWGLGAATAVMAQSSPTAYSENYSRMQVERDYQAQRGLFDPHDASGRMPYNGLPSAGELRQKTRTVFLAAQTQKANGKHEAACRSMRKAIALDKRYQKAKVRGHVRPVEENYDDLYRDLETEYCAAVRS</sequence>